<organism evidence="1 2">
    <name type="scientific">Heterorhabditis bacteriophora</name>
    <name type="common">Entomopathogenic nematode worm</name>
    <dbReference type="NCBI Taxonomy" id="37862"/>
    <lineage>
        <taxon>Eukaryota</taxon>
        <taxon>Metazoa</taxon>
        <taxon>Ecdysozoa</taxon>
        <taxon>Nematoda</taxon>
        <taxon>Chromadorea</taxon>
        <taxon>Rhabditida</taxon>
        <taxon>Rhabditina</taxon>
        <taxon>Rhabditomorpha</taxon>
        <taxon>Strongyloidea</taxon>
        <taxon>Heterorhabditidae</taxon>
        <taxon>Heterorhabditis</taxon>
    </lineage>
</organism>
<accession>A0A1I7WI41</accession>
<sequence length="169" mass="19234">MAYQERTPIYIVLADYLLCVCDIPAEVRSRLRWGFRPFAQQTAVDRASHNLRCSWMGFVEPRHLPQCCQEPGLRLSALIPPPLREESGTILDAPGAFGTEVLNYFRSFMAPRCLLTLTGHFEKSWKGDSMPNFISLRLLSLDSNNRTSESFFGLQKPFESHSQRVAGHD</sequence>
<keyword evidence="1" id="KW-1185">Reference proteome</keyword>
<name>A0A1I7WI41_HETBA</name>
<dbReference type="WBParaSite" id="Hba_04679">
    <property type="protein sequence ID" value="Hba_04679"/>
    <property type="gene ID" value="Hba_04679"/>
</dbReference>
<proteinExistence type="predicted"/>
<reference evidence="2" key="1">
    <citation type="submission" date="2016-11" db="UniProtKB">
        <authorList>
            <consortium name="WormBaseParasite"/>
        </authorList>
    </citation>
    <scope>IDENTIFICATION</scope>
</reference>
<dbReference type="Proteomes" id="UP000095283">
    <property type="component" value="Unplaced"/>
</dbReference>
<evidence type="ECO:0000313" key="1">
    <source>
        <dbReference type="Proteomes" id="UP000095283"/>
    </source>
</evidence>
<protein>
    <submittedName>
        <fullName evidence="2">Uncharacterized protein</fullName>
    </submittedName>
</protein>
<evidence type="ECO:0000313" key="2">
    <source>
        <dbReference type="WBParaSite" id="Hba_04679"/>
    </source>
</evidence>
<dbReference type="AlphaFoldDB" id="A0A1I7WI41"/>